<dbReference type="Gene3D" id="3.40.50.150">
    <property type="entry name" value="Vaccinia Virus protein VP39"/>
    <property type="match status" value="1"/>
</dbReference>
<dbReference type="STRING" id="436010.A0A166F713"/>
<evidence type="ECO:0000313" key="4">
    <source>
        <dbReference type="Proteomes" id="UP000076532"/>
    </source>
</evidence>
<accession>A0A166F713</accession>
<keyword evidence="1" id="KW-0472">Membrane</keyword>
<dbReference type="InterPro" id="IPR029063">
    <property type="entry name" value="SAM-dependent_MTases_sf"/>
</dbReference>
<keyword evidence="1" id="KW-0812">Transmembrane</keyword>
<keyword evidence="1" id="KW-1133">Transmembrane helix</keyword>
<feature type="transmembrane region" description="Helical" evidence="1">
    <location>
        <begin position="41"/>
        <end position="59"/>
    </location>
</feature>
<evidence type="ECO:0000313" key="3">
    <source>
        <dbReference type="EMBL" id="KZP16506.1"/>
    </source>
</evidence>
<dbReference type="PANTHER" id="PTHR47473">
    <property type="entry name" value="BTA1P"/>
    <property type="match status" value="1"/>
</dbReference>
<dbReference type="CDD" id="cd02440">
    <property type="entry name" value="AdoMet_MTases"/>
    <property type="match status" value="1"/>
</dbReference>
<feature type="domain" description="Methyltransferase" evidence="2">
    <location>
        <begin position="136"/>
        <end position="239"/>
    </location>
</feature>
<gene>
    <name evidence="3" type="ORF">FIBSPDRAFT_1047462</name>
</gene>
<dbReference type="EMBL" id="KV417592">
    <property type="protein sequence ID" value="KZP16506.1"/>
    <property type="molecule type" value="Genomic_DNA"/>
</dbReference>
<proteinExistence type="predicted"/>
<reference evidence="3 4" key="1">
    <citation type="journal article" date="2016" name="Mol. Biol. Evol.">
        <title>Comparative Genomics of Early-Diverging Mushroom-Forming Fungi Provides Insights into the Origins of Lignocellulose Decay Capabilities.</title>
        <authorList>
            <person name="Nagy L.G."/>
            <person name="Riley R."/>
            <person name="Tritt A."/>
            <person name="Adam C."/>
            <person name="Daum C."/>
            <person name="Floudas D."/>
            <person name="Sun H."/>
            <person name="Yadav J.S."/>
            <person name="Pangilinan J."/>
            <person name="Larsson K.H."/>
            <person name="Matsuura K."/>
            <person name="Barry K."/>
            <person name="Labutti K."/>
            <person name="Kuo R."/>
            <person name="Ohm R.A."/>
            <person name="Bhattacharya S.S."/>
            <person name="Shirouzu T."/>
            <person name="Yoshinaga Y."/>
            <person name="Martin F.M."/>
            <person name="Grigoriev I.V."/>
            <person name="Hibbett D.S."/>
        </authorList>
    </citation>
    <scope>NUCLEOTIDE SEQUENCE [LARGE SCALE GENOMIC DNA]</scope>
    <source>
        <strain evidence="3 4">CBS 109695</strain>
    </source>
</reference>
<dbReference type="SUPFAM" id="SSF53335">
    <property type="entry name" value="S-adenosyl-L-methionine-dependent methyltransferases"/>
    <property type="match status" value="1"/>
</dbReference>
<dbReference type="AlphaFoldDB" id="A0A166F713"/>
<dbReference type="Proteomes" id="UP000076532">
    <property type="component" value="Unassembled WGS sequence"/>
</dbReference>
<dbReference type="Pfam" id="PF11899">
    <property type="entry name" value="DUF3419"/>
    <property type="match status" value="1"/>
</dbReference>
<evidence type="ECO:0000256" key="1">
    <source>
        <dbReference type="SAM" id="Phobius"/>
    </source>
</evidence>
<organism evidence="3 4">
    <name type="scientific">Athelia psychrophila</name>
    <dbReference type="NCBI Taxonomy" id="1759441"/>
    <lineage>
        <taxon>Eukaryota</taxon>
        <taxon>Fungi</taxon>
        <taxon>Dikarya</taxon>
        <taxon>Basidiomycota</taxon>
        <taxon>Agaricomycotina</taxon>
        <taxon>Agaricomycetes</taxon>
        <taxon>Agaricomycetidae</taxon>
        <taxon>Atheliales</taxon>
        <taxon>Atheliaceae</taxon>
        <taxon>Athelia</taxon>
    </lineage>
</organism>
<keyword evidence="4" id="KW-1185">Reference proteome</keyword>
<dbReference type="PANTHER" id="PTHR47473:SF1">
    <property type="entry name" value="METHYLTRANSFERASE DOMAIN-CONTAINING PROTEIN"/>
    <property type="match status" value="1"/>
</dbReference>
<dbReference type="Pfam" id="PF13649">
    <property type="entry name" value="Methyltransf_25"/>
    <property type="match status" value="1"/>
</dbReference>
<protein>
    <recommendedName>
        <fullName evidence="2">Methyltransferase domain-containing protein</fullName>
    </recommendedName>
</protein>
<dbReference type="InterPro" id="IPR021829">
    <property type="entry name" value="DUF3419"/>
</dbReference>
<dbReference type="OrthoDB" id="10253390at2759"/>
<evidence type="ECO:0000259" key="2">
    <source>
        <dbReference type="Pfam" id="PF13649"/>
    </source>
</evidence>
<name>A0A166F713_9AGAM</name>
<sequence>MSHFTSLRVVALSGTLLSLWHYRGHINDSIALHITGNPLIAGWITFTTACCLVFQLLLYDFKPQLLFIWHCFLSPLGVAKGADQRARLDKFYEGQAAVYDATRTRLLRGRNTMLNLSAAHLRIMRESTPEKRLVWVDIGGGTGYNIELMNKHIPISSFDAVYLIDLCEPLLQVARQRFAAKGWNNVHVLCQDANEFSLPEWSDGVDPKGSVSFVTLSYSLSMIPNFYALLDRIDHVLSPLDGLFGVVDFYTAGKQPSLHERAIDGTQKECGWLSRWFWQIWFDFDHVSLSPHRRGYLEYKFGTIKSYNGRNRFILPFIVRIPYYVWLGRPRSCDVSRFCHAFEVDCGNSIGNTTPQSLSPVKETEMLVPPLEIGAPAMDLALDVAAKPPAIVIDVSSPLSSFHYQVKNPWRLPYYEQLVHKEFRTFIYSFTWEDPMEDMKHLELTSEDSMLVITSAGDNALHYAINANPKRIHCVDMNPCQGHLLELKLAAIQSLSYEDFFSLFGKGKHPNFRALLDSKMAPLLSSIAYQFWRINDKAFSSSFYLSGYSGWAIRLGRFIFKLAGVSEDVIKFCSADTIAEQEQIWHEKMRPVLLNPVVVALLKSPVFCWNALGVPLAQRQMILNEGTILDFVKDTLDPLASAYSLKNGAYFYLLALLGQYTPTSCPAYLSRAGFETLKTTNAMDSLRLHTDSIVNVLRGLTDCSLTRAIIMDHMDWFAPGSSDLDEEVMEIHRVLAPGGFVFWRSAGRKPWYNGVFARSGFTVIPISVREGPKVAIDRVNMYASFWKAVKM</sequence>
<dbReference type="InterPro" id="IPR041698">
    <property type="entry name" value="Methyltransf_25"/>
</dbReference>